<keyword evidence="3" id="KW-1185">Reference proteome</keyword>
<name>A0ABM7F0P1_9ACTN</name>
<accession>A0ABM7F0P1</accession>
<feature type="region of interest" description="Disordered" evidence="1">
    <location>
        <begin position="84"/>
        <end position="112"/>
    </location>
</feature>
<protein>
    <recommendedName>
        <fullName evidence="4">Secreted protein</fullName>
    </recommendedName>
</protein>
<dbReference type="Pfam" id="PF19650">
    <property type="entry name" value="DUF6153"/>
    <property type="match status" value="1"/>
</dbReference>
<feature type="compositionally biased region" description="Basic and acidic residues" evidence="1">
    <location>
        <begin position="43"/>
        <end position="59"/>
    </location>
</feature>
<proteinExistence type="predicted"/>
<reference evidence="2 3" key="1">
    <citation type="journal article" date="2010" name="ChemBioChem">
        <title>Cloning and characterization of the biosynthetic gene cluster of 16-membered macrolide antibiotic FD-891: involvement of a dual functional cytochrome P450 monooxygenase catalyzing epoxidation and hydroxylation.</title>
        <authorList>
            <person name="Kudo F."/>
            <person name="Motegi A."/>
            <person name="Mizoue K."/>
            <person name="Eguchi T."/>
        </authorList>
    </citation>
    <scope>NUCLEOTIDE SEQUENCE [LARGE SCALE GENOMIC DNA]</scope>
    <source>
        <strain evidence="2 3">A-8890</strain>
    </source>
</reference>
<gene>
    <name evidence="2" type="ORF">SGFS_005760</name>
</gene>
<dbReference type="InterPro" id="IPR046151">
    <property type="entry name" value="DUF6153"/>
</dbReference>
<feature type="region of interest" description="Disordered" evidence="1">
    <location>
        <begin position="43"/>
        <end position="70"/>
    </location>
</feature>
<evidence type="ECO:0000313" key="2">
    <source>
        <dbReference type="EMBL" id="BBC29282.1"/>
    </source>
</evidence>
<evidence type="ECO:0008006" key="4">
    <source>
        <dbReference type="Google" id="ProtNLM"/>
    </source>
</evidence>
<sequence length="112" mass="11501">MLVLLVASATFVLSCVSGPPADGAAGGTSLVHTVAAAAQHLDRDPCEEHPGGHDCHSPDPRAVLGHTPSLGTDRATIPWLHAASEAGASLGPSREPGRARPPDLHELQLLRV</sequence>
<evidence type="ECO:0000256" key="1">
    <source>
        <dbReference type="SAM" id="MobiDB-lite"/>
    </source>
</evidence>
<dbReference type="EMBL" id="AP018448">
    <property type="protein sequence ID" value="BBC29282.1"/>
    <property type="molecule type" value="Genomic_DNA"/>
</dbReference>
<reference evidence="2 3" key="2">
    <citation type="journal article" date="2023" name="ChemBioChem">
        <title>Acyltransferase Domain Exchange between Two Independent Type I Polyketide Synthases in the Same Producer Strain of Macrolide Antibiotics.</title>
        <authorList>
            <person name="Kudo F."/>
            <person name="Kishikawa K."/>
            <person name="Tsuboi K."/>
            <person name="Kido T."/>
            <person name="Usui T."/>
            <person name="Hashimoto J."/>
            <person name="Shin-Ya K."/>
            <person name="Miyanaga A."/>
            <person name="Eguchi T."/>
        </authorList>
    </citation>
    <scope>NUCLEOTIDE SEQUENCE [LARGE SCALE GENOMIC DNA]</scope>
    <source>
        <strain evidence="2 3">A-8890</strain>
    </source>
</reference>
<evidence type="ECO:0000313" key="3">
    <source>
        <dbReference type="Proteomes" id="UP001321542"/>
    </source>
</evidence>
<dbReference type="Proteomes" id="UP001321542">
    <property type="component" value="Chromosome"/>
</dbReference>
<organism evidence="2 3">
    <name type="scientific">Streptomyces graminofaciens</name>
    <dbReference type="NCBI Taxonomy" id="68212"/>
    <lineage>
        <taxon>Bacteria</taxon>
        <taxon>Bacillati</taxon>
        <taxon>Actinomycetota</taxon>
        <taxon>Actinomycetes</taxon>
        <taxon>Kitasatosporales</taxon>
        <taxon>Streptomycetaceae</taxon>
        <taxon>Streptomyces</taxon>
    </lineage>
</organism>
<feature type="compositionally biased region" description="Basic and acidic residues" evidence="1">
    <location>
        <begin position="95"/>
        <end position="112"/>
    </location>
</feature>